<keyword evidence="3" id="KW-0813">Transport</keyword>
<evidence type="ECO:0000256" key="4">
    <source>
        <dbReference type="SAM" id="SignalP"/>
    </source>
</evidence>
<keyword evidence="7" id="KW-1185">Reference proteome</keyword>
<dbReference type="PANTHER" id="PTHR30483">
    <property type="entry name" value="LEUCINE-SPECIFIC-BINDING PROTEIN"/>
    <property type="match status" value="1"/>
</dbReference>
<evidence type="ECO:0000313" key="7">
    <source>
        <dbReference type="Proteomes" id="UP001161405"/>
    </source>
</evidence>
<evidence type="ECO:0000256" key="3">
    <source>
        <dbReference type="ARBA" id="ARBA00022970"/>
    </source>
</evidence>
<dbReference type="InterPro" id="IPR028082">
    <property type="entry name" value="Peripla_BP_I"/>
</dbReference>
<dbReference type="CDD" id="cd06334">
    <property type="entry name" value="PBP1_ABC_ligand_binding-like"/>
    <property type="match status" value="1"/>
</dbReference>
<dbReference type="InterPro" id="IPR051010">
    <property type="entry name" value="BCAA_transport"/>
</dbReference>
<reference evidence="6" key="1">
    <citation type="journal article" date="2014" name="Int. J. Syst. Evol. Microbiol.">
        <title>Complete genome of a new Firmicutes species belonging to the dominant human colonic microbiota ('Ruminococcus bicirculans') reveals two chromosomes and a selective capacity to utilize plant glucans.</title>
        <authorList>
            <consortium name="NISC Comparative Sequencing Program"/>
            <person name="Wegmann U."/>
            <person name="Louis P."/>
            <person name="Goesmann A."/>
            <person name="Henrissat B."/>
            <person name="Duncan S.H."/>
            <person name="Flint H.J."/>
        </authorList>
    </citation>
    <scope>NUCLEOTIDE SEQUENCE</scope>
    <source>
        <strain evidence="6">NBRC 107169</strain>
    </source>
</reference>
<evidence type="ECO:0000256" key="2">
    <source>
        <dbReference type="ARBA" id="ARBA00022729"/>
    </source>
</evidence>
<gene>
    <name evidence="6" type="ORF">GCM10007879_12870</name>
</gene>
<organism evidence="6 7">
    <name type="scientific">Maritalea porphyrae</name>
    <dbReference type="NCBI Taxonomy" id="880732"/>
    <lineage>
        <taxon>Bacteria</taxon>
        <taxon>Pseudomonadati</taxon>
        <taxon>Pseudomonadota</taxon>
        <taxon>Alphaproteobacteria</taxon>
        <taxon>Hyphomicrobiales</taxon>
        <taxon>Devosiaceae</taxon>
        <taxon>Maritalea</taxon>
    </lineage>
</organism>
<reference evidence="6" key="2">
    <citation type="submission" date="2023-01" db="EMBL/GenBank/DDBJ databases">
        <title>Draft genome sequence of Maritalea porphyrae strain NBRC 107169.</title>
        <authorList>
            <person name="Sun Q."/>
            <person name="Mori K."/>
        </authorList>
    </citation>
    <scope>NUCLEOTIDE SEQUENCE</scope>
    <source>
        <strain evidence="6">NBRC 107169</strain>
    </source>
</reference>
<feature type="signal peptide" evidence="4">
    <location>
        <begin position="1"/>
        <end position="23"/>
    </location>
</feature>
<keyword evidence="3" id="KW-0029">Amino-acid transport</keyword>
<name>A0ABQ5UPA1_9HYPH</name>
<dbReference type="Gene3D" id="3.40.50.2300">
    <property type="match status" value="2"/>
</dbReference>
<evidence type="ECO:0000313" key="6">
    <source>
        <dbReference type="EMBL" id="GLQ17038.1"/>
    </source>
</evidence>
<dbReference type="InterPro" id="IPR028081">
    <property type="entry name" value="Leu-bd"/>
</dbReference>
<feature type="domain" description="Leucine-binding protein" evidence="5">
    <location>
        <begin position="27"/>
        <end position="383"/>
    </location>
</feature>
<comment type="caution">
    <text evidence="6">The sequence shown here is derived from an EMBL/GenBank/DDBJ whole genome shotgun (WGS) entry which is preliminary data.</text>
</comment>
<comment type="similarity">
    <text evidence="1">Belongs to the leucine-binding protein family.</text>
</comment>
<dbReference type="PANTHER" id="PTHR30483:SF38">
    <property type="entry name" value="BLR7848 PROTEIN"/>
    <property type="match status" value="1"/>
</dbReference>
<dbReference type="SUPFAM" id="SSF53822">
    <property type="entry name" value="Periplasmic binding protein-like I"/>
    <property type="match status" value="1"/>
</dbReference>
<accession>A0ABQ5UPA1</accession>
<dbReference type="Pfam" id="PF13458">
    <property type="entry name" value="Peripla_BP_6"/>
    <property type="match status" value="1"/>
</dbReference>
<sequence length="410" mass="43676">MNLKSLSLAALATSLLAGSAAMAQDSVFVGHLVDYTGPTAFVGKHYGPGVSDAINYVNANGGIDGTKIELTQIDYAYKVPEALAAYKAWSSRGMVAMQGWGTADTEALISFVAKDKIPVYSASYSAHLTDPQGSNPATKKPAPYNFFYGPSYSDTCRALAQWAATDAKEKGIENPIFLHAGDNHPYPNAPKEACAAYATELGLTVADPIVVPMKPGDFKAQCLTIKDTGAQYVYMGNLGGSVVSLLKSCGTVGVEANYMGNVWAGDYLTITAAQAENLIFPSSTPFFGQDVPGMALVEKIAAAGEGNGENKPTHHYIRGICSAYYMMDAMKWAKANGGITGENIKAGMYARQDWVPEGLEGVCLPSTWTDKDHRGLMTVAVNQGSYNGGEITIKRISETTLPRRDDWLGL</sequence>
<keyword evidence="2 4" id="KW-0732">Signal</keyword>
<evidence type="ECO:0000259" key="5">
    <source>
        <dbReference type="Pfam" id="PF13458"/>
    </source>
</evidence>
<dbReference type="EMBL" id="BSNI01000002">
    <property type="protein sequence ID" value="GLQ17038.1"/>
    <property type="molecule type" value="Genomic_DNA"/>
</dbReference>
<dbReference type="RefSeq" id="WP_284362896.1">
    <property type="nucleotide sequence ID" value="NZ_BSNI01000002.1"/>
</dbReference>
<feature type="chain" id="PRO_5046417512" evidence="4">
    <location>
        <begin position="24"/>
        <end position="410"/>
    </location>
</feature>
<proteinExistence type="inferred from homology"/>
<protein>
    <submittedName>
        <fullName evidence="6">Branched-chain amino acid ABC transporter substrate-binding protein</fullName>
    </submittedName>
</protein>
<dbReference type="Proteomes" id="UP001161405">
    <property type="component" value="Unassembled WGS sequence"/>
</dbReference>
<evidence type="ECO:0000256" key="1">
    <source>
        <dbReference type="ARBA" id="ARBA00010062"/>
    </source>
</evidence>